<gene>
    <name evidence="1" type="ORF">LCGC14_1545170</name>
</gene>
<name>A0A0F9L810_9ZZZZ</name>
<reference evidence="1" key="1">
    <citation type="journal article" date="2015" name="Nature">
        <title>Complex archaea that bridge the gap between prokaryotes and eukaryotes.</title>
        <authorList>
            <person name="Spang A."/>
            <person name="Saw J.H."/>
            <person name="Jorgensen S.L."/>
            <person name="Zaremba-Niedzwiedzka K."/>
            <person name="Martijn J."/>
            <person name="Lind A.E."/>
            <person name="van Eijk R."/>
            <person name="Schleper C."/>
            <person name="Guy L."/>
            <person name="Ettema T.J."/>
        </authorList>
    </citation>
    <scope>NUCLEOTIDE SEQUENCE</scope>
</reference>
<protein>
    <submittedName>
        <fullName evidence="1">Uncharacterized protein</fullName>
    </submittedName>
</protein>
<comment type="caution">
    <text evidence="1">The sequence shown here is derived from an EMBL/GenBank/DDBJ whole genome shotgun (WGS) entry which is preliminary data.</text>
</comment>
<proteinExistence type="predicted"/>
<sequence length="54" mass="6598">MEDQYKIVRFYYPDQNRRRRTIKTGLTLEQAKAHCNDPKTRKEGVYFDGFEKQK</sequence>
<dbReference type="EMBL" id="LAZR01011739">
    <property type="protein sequence ID" value="KKM60100.1"/>
    <property type="molecule type" value="Genomic_DNA"/>
</dbReference>
<organism evidence="1">
    <name type="scientific">marine sediment metagenome</name>
    <dbReference type="NCBI Taxonomy" id="412755"/>
    <lineage>
        <taxon>unclassified sequences</taxon>
        <taxon>metagenomes</taxon>
        <taxon>ecological metagenomes</taxon>
    </lineage>
</organism>
<accession>A0A0F9L810</accession>
<dbReference type="AlphaFoldDB" id="A0A0F9L810"/>
<evidence type="ECO:0000313" key="1">
    <source>
        <dbReference type="EMBL" id="KKM60100.1"/>
    </source>
</evidence>